<dbReference type="EMBL" id="UYRR01010217">
    <property type="protein sequence ID" value="VDK25288.1"/>
    <property type="molecule type" value="Genomic_DNA"/>
</dbReference>
<dbReference type="Pfam" id="PF00026">
    <property type="entry name" value="Asp"/>
    <property type="match status" value="1"/>
</dbReference>
<feature type="domain" description="Peptidase A1" evidence="2">
    <location>
        <begin position="3"/>
        <end position="68"/>
    </location>
</feature>
<organism evidence="5">
    <name type="scientific">Anisakis simplex</name>
    <name type="common">Herring worm</name>
    <dbReference type="NCBI Taxonomy" id="6269"/>
    <lineage>
        <taxon>Eukaryota</taxon>
        <taxon>Metazoa</taxon>
        <taxon>Ecdysozoa</taxon>
        <taxon>Nematoda</taxon>
        <taxon>Chromadorea</taxon>
        <taxon>Rhabditida</taxon>
        <taxon>Spirurina</taxon>
        <taxon>Ascaridomorpha</taxon>
        <taxon>Ascaridoidea</taxon>
        <taxon>Anisakidae</taxon>
        <taxon>Anisakis</taxon>
        <taxon>Anisakis simplex complex</taxon>
    </lineage>
</organism>
<reference evidence="5" key="1">
    <citation type="submission" date="2017-02" db="UniProtKB">
        <authorList>
            <consortium name="WormBaseParasite"/>
        </authorList>
    </citation>
    <scope>IDENTIFICATION</scope>
</reference>
<dbReference type="AlphaFoldDB" id="A0A0M3JD16"/>
<dbReference type="Proteomes" id="UP000267096">
    <property type="component" value="Unassembled WGS sequence"/>
</dbReference>
<dbReference type="PANTHER" id="PTHR47966:SF51">
    <property type="entry name" value="BETA-SITE APP-CLEAVING ENZYME, ISOFORM A-RELATED"/>
    <property type="match status" value="1"/>
</dbReference>
<dbReference type="InterPro" id="IPR033121">
    <property type="entry name" value="PEPTIDASE_A1"/>
</dbReference>
<protein>
    <submittedName>
        <fullName evidence="5">Peptidase A1 domain-containing protein</fullName>
    </submittedName>
</protein>
<dbReference type="WBParaSite" id="ASIM_0000550201-mRNA-1">
    <property type="protein sequence ID" value="ASIM_0000550201-mRNA-1"/>
    <property type="gene ID" value="ASIM_0000550201"/>
</dbReference>
<keyword evidence="4" id="KW-1185">Reference proteome</keyword>
<dbReference type="InterPro" id="IPR001461">
    <property type="entry name" value="Aspartic_peptidase_A1"/>
</dbReference>
<dbReference type="SUPFAM" id="SSF50630">
    <property type="entry name" value="Acid proteases"/>
    <property type="match status" value="1"/>
</dbReference>
<evidence type="ECO:0000313" key="3">
    <source>
        <dbReference type="EMBL" id="VDK25288.1"/>
    </source>
</evidence>
<reference evidence="3 4" key="2">
    <citation type="submission" date="2018-11" db="EMBL/GenBank/DDBJ databases">
        <authorList>
            <consortium name="Pathogen Informatics"/>
        </authorList>
    </citation>
    <scope>NUCLEOTIDE SEQUENCE [LARGE SCALE GENOMIC DNA]</scope>
</reference>
<evidence type="ECO:0000256" key="1">
    <source>
        <dbReference type="ARBA" id="ARBA00007447"/>
    </source>
</evidence>
<evidence type="ECO:0000313" key="5">
    <source>
        <dbReference type="WBParaSite" id="ASIM_0000550201-mRNA-1"/>
    </source>
</evidence>
<evidence type="ECO:0000313" key="4">
    <source>
        <dbReference type="Proteomes" id="UP000267096"/>
    </source>
</evidence>
<dbReference type="InterPro" id="IPR021109">
    <property type="entry name" value="Peptidase_aspartic_dom_sf"/>
</dbReference>
<accession>A0A0M3JD16</accession>
<comment type="similarity">
    <text evidence="1">Belongs to the peptidase A1 family.</text>
</comment>
<dbReference type="GO" id="GO:0004190">
    <property type="term" value="F:aspartic-type endopeptidase activity"/>
    <property type="evidence" value="ECO:0007669"/>
    <property type="project" value="InterPro"/>
</dbReference>
<dbReference type="GO" id="GO:0006508">
    <property type="term" value="P:proteolysis"/>
    <property type="evidence" value="ECO:0007669"/>
    <property type="project" value="InterPro"/>
</dbReference>
<name>A0A0M3JD16_ANISI</name>
<gene>
    <name evidence="3" type="ORF">ASIM_LOCUS5297</name>
</gene>
<dbReference type="Gene3D" id="2.40.70.10">
    <property type="entry name" value="Acid Proteases"/>
    <property type="match status" value="1"/>
</dbReference>
<dbReference type="PANTHER" id="PTHR47966">
    <property type="entry name" value="BETA-SITE APP-CLEAVING ENZYME, ISOFORM A-RELATED"/>
    <property type="match status" value="1"/>
</dbReference>
<evidence type="ECO:0000259" key="2">
    <source>
        <dbReference type="Pfam" id="PF00026"/>
    </source>
</evidence>
<sequence length="70" mass="7716">MFQLGGMKIKVTFGQATQLDEFMLTDKRFDGILGLAFQSLSAIGTAPPFLAAVKQGIINEAVFTVFFRRD</sequence>
<dbReference type="GO" id="GO:0005764">
    <property type="term" value="C:lysosome"/>
    <property type="evidence" value="ECO:0007669"/>
    <property type="project" value="TreeGrafter"/>
</dbReference>
<dbReference type="OrthoDB" id="771136at2759"/>
<proteinExistence type="inferred from homology"/>